<dbReference type="PANTHER" id="PTHR39463">
    <property type="entry name" value="MEDUSA"/>
    <property type="match status" value="1"/>
</dbReference>
<accession>A0A369JP69</accession>
<evidence type="ECO:0000259" key="2">
    <source>
        <dbReference type="Pfam" id="PF23305"/>
    </source>
</evidence>
<dbReference type="GO" id="GO:0005634">
    <property type="term" value="C:nucleus"/>
    <property type="evidence" value="ECO:0007669"/>
    <property type="project" value="TreeGrafter"/>
</dbReference>
<sequence length="577" mass="64636">MLLENHQVETSPVEPTCSLSDALTVDFTQFAMGYSPSSDGMSTQGFISILGYTPTEGVSGTIISVRIQLHSQYTIARYIRLLFGHEVVASTIYEIQDVSCRQWQLDAAAPPINQDTLSSKAVISVQALDEGGAVVDTATCGEFSYLAVDLLSQLPLHSPLSSGLTSWGIPSYPPEIPTVPIQASPLCFRPNFSHLPARYPTYPDFRQASHSSFPTKEVKLRRLSKSESMTRLKYSKRVREKVIEIPILDFVTPLKDLCTSWTSTEIRAGRRLVRFSKLHDGSRLIVTGEPVNFMDYGDSDCVISCIYCDASDTYYVTSVDIIHLLEHLTGDAFPVDEKNRIRRNLEVLRPITLSKHKSRFEDFFQRVMDYPDPKPRSIEKDLKVFEWSLLDQALVKVLSKYTIDASRQIEEPETSKHSSPSSNSDSADSQLGCVMEEPSYRGNDVLDVPTRTTTLVEASDSALWFPYARRGENDTMVHRPSCSEFPQVDSDPRFSTTFNGSELPSPTWEALHSAAYPTVVGETPICRNWDSNYIVAPRSLLLNGSGHEATPHPMALAEINDPEIESHFSPYEKFTRY</sequence>
<organism evidence="3 4">
    <name type="scientific">Hypsizygus marmoreus</name>
    <name type="common">White beech mushroom</name>
    <name type="synonym">Agaricus marmoreus</name>
    <dbReference type="NCBI Taxonomy" id="39966"/>
    <lineage>
        <taxon>Eukaryota</taxon>
        <taxon>Fungi</taxon>
        <taxon>Dikarya</taxon>
        <taxon>Basidiomycota</taxon>
        <taxon>Agaricomycotina</taxon>
        <taxon>Agaricomycetes</taxon>
        <taxon>Agaricomycetidae</taxon>
        <taxon>Agaricales</taxon>
        <taxon>Tricholomatineae</taxon>
        <taxon>Lyophyllaceae</taxon>
        <taxon>Hypsizygus</taxon>
    </lineage>
</organism>
<feature type="region of interest" description="Disordered" evidence="1">
    <location>
        <begin position="408"/>
        <end position="430"/>
    </location>
</feature>
<comment type="caution">
    <text evidence="3">The sequence shown here is derived from an EMBL/GenBank/DDBJ whole genome shotgun (WGS) entry which is preliminary data.</text>
</comment>
<evidence type="ECO:0000313" key="4">
    <source>
        <dbReference type="Proteomes" id="UP000076154"/>
    </source>
</evidence>
<dbReference type="Proteomes" id="UP000076154">
    <property type="component" value="Unassembled WGS sequence"/>
</dbReference>
<evidence type="ECO:0000313" key="3">
    <source>
        <dbReference type="EMBL" id="RDB22357.1"/>
    </source>
</evidence>
<dbReference type="InterPro" id="IPR055509">
    <property type="entry name" value="DUF7082"/>
</dbReference>
<dbReference type="InParanoid" id="A0A369JP69"/>
<dbReference type="PANTHER" id="PTHR39463:SF1">
    <property type="entry name" value="MEDUSA"/>
    <property type="match status" value="1"/>
</dbReference>
<keyword evidence="4" id="KW-1185">Reference proteome</keyword>
<dbReference type="OrthoDB" id="1751210at2759"/>
<dbReference type="AlphaFoldDB" id="A0A369JP69"/>
<dbReference type="STRING" id="39966.A0A369JP69"/>
<name>A0A369JP69_HYPMA</name>
<protein>
    <recommendedName>
        <fullName evidence="2">DUF7082 domain-containing protein</fullName>
    </recommendedName>
</protein>
<feature type="compositionally biased region" description="Low complexity" evidence="1">
    <location>
        <begin position="417"/>
        <end position="429"/>
    </location>
</feature>
<evidence type="ECO:0000256" key="1">
    <source>
        <dbReference type="SAM" id="MobiDB-lite"/>
    </source>
</evidence>
<gene>
    <name evidence="3" type="ORF">Hypma_010561</name>
</gene>
<dbReference type="EMBL" id="LUEZ02000051">
    <property type="protein sequence ID" value="RDB22357.1"/>
    <property type="molecule type" value="Genomic_DNA"/>
</dbReference>
<proteinExistence type="predicted"/>
<dbReference type="Pfam" id="PF23305">
    <property type="entry name" value="DUF7082"/>
    <property type="match status" value="1"/>
</dbReference>
<feature type="domain" description="DUF7082" evidence="2">
    <location>
        <begin position="248"/>
        <end position="398"/>
    </location>
</feature>
<reference evidence="3" key="1">
    <citation type="submission" date="2018-04" db="EMBL/GenBank/DDBJ databases">
        <title>Whole genome sequencing of Hypsizygus marmoreus.</title>
        <authorList>
            <person name="Choi I.-G."/>
            <person name="Min B."/>
            <person name="Kim J.-G."/>
            <person name="Kim S."/>
            <person name="Oh Y.-L."/>
            <person name="Kong W.-S."/>
            <person name="Park H."/>
            <person name="Jeong J."/>
            <person name="Song E.-S."/>
        </authorList>
    </citation>
    <scope>NUCLEOTIDE SEQUENCE [LARGE SCALE GENOMIC DNA]</scope>
    <source>
        <strain evidence="3">51987-8</strain>
    </source>
</reference>